<keyword evidence="4" id="KW-1185">Reference proteome</keyword>
<evidence type="ECO:0000256" key="1">
    <source>
        <dbReference type="SAM" id="MobiDB-lite"/>
    </source>
</evidence>
<reference evidence="3 4" key="1">
    <citation type="journal article" date="2018" name="Environ. Microbiol.">
        <title>Novel energy conservation strategies and behaviour of Pelotomaculum schinkii driving syntrophic propionate catabolism.</title>
        <authorList>
            <person name="Hidalgo-Ahumada C.A.P."/>
            <person name="Nobu M.K."/>
            <person name="Narihiro T."/>
            <person name="Tamaki H."/>
            <person name="Liu W.T."/>
            <person name="Kamagata Y."/>
            <person name="Stams A.J.M."/>
            <person name="Imachi H."/>
            <person name="Sousa D.Z."/>
        </authorList>
    </citation>
    <scope>NUCLEOTIDE SEQUENCE [LARGE SCALE GENOMIC DNA]</scope>
    <source>
        <strain evidence="3 4">HH</strain>
    </source>
</reference>
<organism evidence="3 4">
    <name type="scientific">Pelotomaculum schinkii</name>
    <dbReference type="NCBI Taxonomy" id="78350"/>
    <lineage>
        <taxon>Bacteria</taxon>
        <taxon>Bacillati</taxon>
        <taxon>Bacillota</taxon>
        <taxon>Clostridia</taxon>
        <taxon>Eubacteriales</taxon>
        <taxon>Desulfotomaculaceae</taxon>
        <taxon>Pelotomaculum</taxon>
    </lineage>
</organism>
<comment type="caution">
    <text evidence="3">The sequence shown here is derived from an EMBL/GenBank/DDBJ whole genome shotgun (WGS) entry which is preliminary data.</text>
</comment>
<proteinExistence type="predicted"/>
<dbReference type="Gene3D" id="2.60.40.10">
    <property type="entry name" value="Immunoglobulins"/>
    <property type="match status" value="1"/>
</dbReference>
<feature type="region of interest" description="Disordered" evidence="1">
    <location>
        <begin position="289"/>
        <end position="308"/>
    </location>
</feature>
<gene>
    <name evidence="3" type="ORF">Psch_00939</name>
</gene>
<protein>
    <recommendedName>
        <fullName evidence="2">Fibronectin type-III domain-containing protein</fullName>
    </recommendedName>
</protein>
<evidence type="ECO:0000313" key="3">
    <source>
        <dbReference type="EMBL" id="TEB07388.1"/>
    </source>
</evidence>
<evidence type="ECO:0000259" key="2">
    <source>
        <dbReference type="PROSITE" id="PS50853"/>
    </source>
</evidence>
<evidence type="ECO:0000313" key="4">
    <source>
        <dbReference type="Proteomes" id="UP000298324"/>
    </source>
</evidence>
<name>A0A4Y7REF0_9FIRM</name>
<sequence>MENSLIRPDPGEFFEGQKVDGLLNFYGVVKDTDTAAVEGAVVIVFSCYIGGTERLLGSTFTDREGMYFISIPKIPDYHGLIGFKVRAGKAYILPYGVDNPVNFKERPDEECAPEEEILDDKTVGVLAERHADDPVTEGETDESKNVESGIEKAADEYTKTREEKGLTVSISRVDENSLPVVVAPTVQTDAATNVSTNAVTLNGRINNTNWEHCDQRKFRIREQGNESWTDAGIETGSFGPESFSFTITGLIPDATYEFKAMAHNLAGWGEGSVTTFTAAFPEAPVQVTAAEAESSRRNLRRDRKPQKTPYDMYRSNFWHWLDNKRYDRSKNPQRQ</sequence>
<dbReference type="RefSeq" id="WP_190239289.1">
    <property type="nucleotide sequence ID" value="NZ_QFGA01000001.1"/>
</dbReference>
<dbReference type="PROSITE" id="PS50853">
    <property type="entry name" value="FN3"/>
    <property type="match status" value="1"/>
</dbReference>
<accession>A0A4Y7REF0</accession>
<dbReference type="InterPro" id="IPR036116">
    <property type="entry name" value="FN3_sf"/>
</dbReference>
<feature type="domain" description="Fibronectin type-III" evidence="2">
    <location>
        <begin position="183"/>
        <end position="283"/>
    </location>
</feature>
<dbReference type="CDD" id="cd00063">
    <property type="entry name" value="FN3"/>
    <property type="match status" value="1"/>
</dbReference>
<dbReference type="SUPFAM" id="SSF49265">
    <property type="entry name" value="Fibronectin type III"/>
    <property type="match status" value="1"/>
</dbReference>
<dbReference type="AlphaFoldDB" id="A0A4Y7REF0"/>
<dbReference type="InterPro" id="IPR013783">
    <property type="entry name" value="Ig-like_fold"/>
</dbReference>
<dbReference type="InterPro" id="IPR003961">
    <property type="entry name" value="FN3_dom"/>
</dbReference>
<dbReference type="Proteomes" id="UP000298324">
    <property type="component" value="Unassembled WGS sequence"/>
</dbReference>
<feature type="compositionally biased region" description="Basic residues" evidence="1">
    <location>
        <begin position="297"/>
        <end position="306"/>
    </location>
</feature>
<dbReference type="EMBL" id="QFGA01000001">
    <property type="protein sequence ID" value="TEB07388.1"/>
    <property type="molecule type" value="Genomic_DNA"/>
</dbReference>